<comment type="similarity">
    <text evidence="4 14">Belongs to the cytochrome P450 family.</text>
</comment>
<dbReference type="SUPFAM" id="SSF48264">
    <property type="entry name" value="Cytochrome P450"/>
    <property type="match status" value="1"/>
</dbReference>
<dbReference type="GO" id="GO:0016705">
    <property type="term" value="F:oxidoreductase activity, acting on paired donors, with incorporation or reduction of molecular oxygen"/>
    <property type="evidence" value="ECO:0007669"/>
    <property type="project" value="InterPro"/>
</dbReference>
<dbReference type="Gene3D" id="1.10.630.10">
    <property type="entry name" value="Cytochrome P450"/>
    <property type="match status" value="1"/>
</dbReference>
<feature type="transmembrane region" description="Helical" evidence="15">
    <location>
        <begin position="6"/>
        <end position="24"/>
    </location>
</feature>
<keyword evidence="8" id="KW-0492">Microsome</keyword>
<dbReference type="InterPro" id="IPR001128">
    <property type="entry name" value="Cyt_P450"/>
</dbReference>
<keyword evidence="12 15" id="KW-0472">Membrane</keyword>
<name>A0A0L7QK06_9HYME</name>
<evidence type="ECO:0000256" key="3">
    <source>
        <dbReference type="ARBA" id="ARBA00004406"/>
    </source>
</evidence>
<evidence type="ECO:0000256" key="13">
    <source>
        <dbReference type="PIRSR" id="PIRSR602401-1"/>
    </source>
</evidence>
<evidence type="ECO:0000256" key="2">
    <source>
        <dbReference type="ARBA" id="ARBA00004174"/>
    </source>
</evidence>
<dbReference type="PROSITE" id="PS00086">
    <property type="entry name" value="CYTOCHROME_P450"/>
    <property type="match status" value="1"/>
</dbReference>
<dbReference type="PANTHER" id="PTHR24292:SF45">
    <property type="entry name" value="CYTOCHROME P450 6G1-RELATED"/>
    <property type="match status" value="1"/>
</dbReference>
<evidence type="ECO:0000256" key="9">
    <source>
        <dbReference type="ARBA" id="ARBA00023002"/>
    </source>
</evidence>
<comment type="cofactor">
    <cofactor evidence="1 13">
        <name>heme</name>
        <dbReference type="ChEBI" id="CHEBI:30413"/>
    </cofactor>
</comment>
<dbReference type="PRINTS" id="PR00385">
    <property type="entry name" value="P450"/>
</dbReference>
<keyword evidence="15" id="KW-0812">Transmembrane</keyword>
<evidence type="ECO:0000256" key="1">
    <source>
        <dbReference type="ARBA" id="ARBA00001971"/>
    </source>
</evidence>
<dbReference type="GO" id="GO:0005789">
    <property type="term" value="C:endoplasmic reticulum membrane"/>
    <property type="evidence" value="ECO:0007669"/>
    <property type="project" value="UniProtKB-SubCell"/>
</dbReference>
<evidence type="ECO:0000256" key="8">
    <source>
        <dbReference type="ARBA" id="ARBA00022848"/>
    </source>
</evidence>
<keyword evidence="5 13" id="KW-0349">Heme</keyword>
<organism evidence="16 17">
    <name type="scientific">Habropoda laboriosa</name>
    <dbReference type="NCBI Taxonomy" id="597456"/>
    <lineage>
        <taxon>Eukaryota</taxon>
        <taxon>Metazoa</taxon>
        <taxon>Ecdysozoa</taxon>
        <taxon>Arthropoda</taxon>
        <taxon>Hexapoda</taxon>
        <taxon>Insecta</taxon>
        <taxon>Pterygota</taxon>
        <taxon>Neoptera</taxon>
        <taxon>Endopterygota</taxon>
        <taxon>Hymenoptera</taxon>
        <taxon>Apocrita</taxon>
        <taxon>Aculeata</taxon>
        <taxon>Apoidea</taxon>
        <taxon>Anthophila</taxon>
        <taxon>Apidae</taxon>
        <taxon>Habropoda</taxon>
    </lineage>
</organism>
<evidence type="ECO:0000256" key="4">
    <source>
        <dbReference type="ARBA" id="ARBA00010617"/>
    </source>
</evidence>
<protein>
    <submittedName>
        <fullName evidence="16">Cytochrome P450 6B1</fullName>
    </submittedName>
</protein>
<dbReference type="InterPro" id="IPR002401">
    <property type="entry name" value="Cyt_P450_E_grp-I"/>
</dbReference>
<dbReference type="InterPro" id="IPR050476">
    <property type="entry name" value="Insect_CytP450_Detox"/>
</dbReference>
<feature type="binding site" description="axial binding residue" evidence="13">
    <location>
        <position position="446"/>
    </location>
    <ligand>
        <name>heme</name>
        <dbReference type="ChEBI" id="CHEBI:30413"/>
    </ligand>
    <ligandPart>
        <name>Fe</name>
        <dbReference type="ChEBI" id="CHEBI:18248"/>
    </ligandPart>
</feature>
<evidence type="ECO:0000256" key="7">
    <source>
        <dbReference type="ARBA" id="ARBA00022824"/>
    </source>
</evidence>
<keyword evidence="9 14" id="KW-0560">Oxidoreductase</keyword>
<dbReference type="Pfam" id="PF00067">
    <property type="entry name" value="p450"/>
    <property type="match status" value="1"/>
</dbReference>
<dbReference type="GO" id="GO:0005506">
    <property type="term" value="F:iron ion binding"/>
    <property type="evidence" value="ECO:0007669"/>
    <property type="project" value="InterPro"/>
</dbReference>
<sequence length="503" mass="58431">MANFGYVEILYIIVLLLIVIYSYQQYNTDFWKSRGVVGPQPLPFFGNAKDMMFGKISQADYIRKVYNEFPNEKMVGLFLREPFLLLRDPEVIKEILIEEFSKFADRENNFDYSVKYLQTDPMSAHLVNLEPERWRPLRTKYIPSFTATKIKDMFPLLLECCKSFEKYFEAEVAKGKPIRCDDLCAKFTINIISTYAFGIDTSTTENAEICRKGREIFKVNLVNALRFKIKLYAPTLYALIGYVIPEKNLAPYFTKFITEVIKYREKHNIKRIDFINTLMEIKKHPENLPTVELTDTFIAAQATGMFAAGFETSSTTMSHALYELALNPKIQNKLREEIREYHAKNNGIWTSEDIGEMEYLEKVFKETLRMYPPTVILQRRANCNYTFKGTKITIPKNTPVWIPLFALQRDSNVFPNPDTFDPERFNEDVNRNSIYYIPFGAGPRKCIGIRMGSYETKLGIIQILCNHRVDVCEKTLIPYQTDPNAMLLTPLGGIYLKITKLET</sequence>
<keyword evidence="17" id="KW-1185">Reference proteome</keyword>
<proteinExistence type="inferred from homology"/>
<reference evidence="16 17" key="1">
    <citation type="submission" date="2015-07" db="EMBL/GenBank/DDBJ databases">
        <title>The genome of Habropoda laboriosa.</title>
        <authorList>
            <person name="Pan H."/>
            <person name="Kapheim K."/>
        </authorList>
    </citation>
    <scope>NUCLEOTIDE SEQUENCE [LARGE SCALE GENOMIC DNA]</scope>
    <source>
        <strain evidence="16">0110345459</strain>
    </source>
</reference>
<evidence type="ECO:0000256" key="6">
    <source>
        <dbReference type="ARBA" id="ARBA00022723"/>
    </source>
</evidence>
<evidence type="ECO:0000313" key="17">
    <source>
        <dbReference type="Proteomes" id="UP000053825"/>
    </source>
</evidence>
<evidence type="ECO:0000256" key="11">
    <source>
        <dbReference type="ARBA" id="ARBA00023033"/>
    </source>
</evidence>
<comment type="subcellular location">
    <subcellularLocation>
        <location evidence="3">Endoplasmic reticulum membrane</location>
        <topology evidence="3">Peripheral membrane protein</topology>
    </subcellularLocation>
    <subcellularLocation>
        <location evidence="2">Microsome membrane</location>
        <topology evidence="2">Peripheral membrane protein</topology>
    </subcellularLocation>
</comment>
<accession>A0A0L7QK06</accession>
<dbReference type="EMBL" id="KQ415000">
    <property type="protein sequence ID" value="KOC58958.1"/>
    <property type="molecule type" value="Genomic_DNA"/>
</dbReference>
<dbReference type="AlphaFoldDB" id="A0A0L7QK06"/>
<dbReference type="InterPro" id="IPR036396">
    <property type="entry name" value="Cyt_P450_sf"/>
</dbReference>
<gene>
    <name evidence="16" type="ORF">WH47_00903</name>
</gene>
<dbReference type="PRINTS" id="PR00463">
    <property type="entry name" value="EP450I"/>
</dbReference>
<keyword evidence="15" id="KW-1133">Transmembrane helix</keyword>
<keyword evidence="10 13" id="KW-0408">Iron</keyword>
<keyword evidence="7" id="KW-0256">Endoplasmic reticulum</keyword>
<dbReference type="PANTHER" id="PTHR24292">
    <property type="entry name" value="CYTOCHROME P450"/>
    <property type="match status" value="1"/>
</dbReference>
<dbReference type="InterPro" id="IPR017972">
    <property type="entry name" value="Cyt_P450_CS"/>
</dbReference>
<evidence type="ECO:0000256" key="10">
    <source>
        <dbReference type="ARBA" id="ARBA00023004"/>
    </source>
</evidence>
<evidence type="ECO:0000256" key="12">
    <source>
        <dbReference type="ARBA" id="ARBA00023136"/>
    </source>
</evidence>
<dbReference type="FunFam" id="1.10.630.10:FF:000042">
    <property type="entry name" value="Cytochrome P450"/>
    <property type="match status" value="1"/>
</dbReference>
<dbReference type="GO" id="GO:0004497">
    <property type="term" value="F:monooxygenase activity"/>
    <property type="evidence" value="ECO:0007669"/>
    <property type="project" value="UniProtKB-KW"/>
</dbReference>
<evidence type="ECO:0000256" key="15">
    <source>
        <dbReference type="SAM" id="Phobius"/>
    </source>
</evidence>
<evidence type="ECO:0000256" key="14">
    <source>
        <dbReference type="RuleBase" id="RU000461"/>
    </source>
</evidence>
<keyword evidence="11 14" id="KW-0503">Monooxygenase</keyword>
<dbReference type="CDD" id="cd11056">
    <property type="entry name" value="CYP6-like"/>
    <property type="match status" value="1"/>
</dbReference>
<dbReference type="Proteomes" id="UP000053825">
    <property type="component" value="Unassembled WGS sequence"/>
</dbReference>
<keyword evidence="6 13" id="KW-0479">Metal-binding</keyword>
<evidence type="ECO:0000313" key="16">
    <source>
        <dbReference type="EMBL" id="KOC58958.1"/>
    </source>
</evidence>
<dbReference type="GO" id="GO:0020037">
    <property type="term" value="F:heme binding"/>
    <property type="evidence" value="ECO:0007669"/>
    <property type="project" value="InterPro"/>
</dbReference>
<dbReference type="OrthoDB" id="2789670at2759"/>
<evidence type="ECO:0000256" key="5">
    <source>
        <dbReference type="ARBA" id="ARBA00022617"/>
    </source>
</evidence>
<dbReference type="STRING" id="597456.A0A0L7QK06"/>